<name>A0A1S8DAX7_9GAMM</name>
<dbReference type="Proteomes" id="UP000242847">
    <property type="component" value="Unassembled WGS sequence"/>
</dbReference>
<evidence type="ECO:0000313" key="1">
    <source>
        <dbReference type="EMBL" id="ONM42554.1"/>
    </source>
</evidence>
<dbReference type="EMBL" id="MUBC01000062">
    <property type="protein sequence ID" value="ONM42554.1"/>
    <property type="molecule type" value="Genomic_DNA"/>
</dbReference>
<dbReference type="RefSeq" id="WP_083729160.1">
    <property type="nucleotide sequence ID" value="NZ_FOUD01000025.1"/>
</dbReference>
<gene>
    <name evidence="1" type="ORF">BXT89_17390</name>
</gene>
<dbReference type="AlphaFoldDB" id="A0A1S8DAX7"/>
<reference evidence="1 2" key="1">
    <citation type="submission" date="2017-01" db="EMBL/GenBank/DDBJ databases">
        <title>Draft genome sequence of Pseudomonas pachastrellae type strain CCUG 46540T from a deep sea.</title>
        <authorList>
            <person name="Gomila M."/>
            <person name="Mulet M."/>
            <person name="Lalucat J."/>
            <person name="Garcia-Valdes E."/>
        </authorList>
    </citation>
    <scope>NUCLEOTIDE SEQUENCE [LARGE SCALE GENOMIC DNA]</scope>
    <source>
        <strain evidence="1 2">CCUG 46540</strain>
    </source>
</reference>
<proteinExistence type="predicted"/>
<dbReference type="OrthoDB" id="9942877at2"/>
<comment type="caution">
    <text evidence="1">The sequence shown here is derived from an EMBL/GenBank/DDBJ whole genome shotgun (WGS) entry which is preliminary data.</text>
</comment>
<keyword evidence="2" id="KW-1185">Reference proteome</keyword>
<accession>A0A1S8DAX7</accession>
<evidence type="ECO:0000313" key="2">
    <source>
        <dbReference type="Proteomes" id="UP000242847"/>
    </source>
</evidence>
<dbReference type="STRING" id="254161.SAMN05216256_12510"/>
<organism evidence="1 2">
    <name type="scientific">Halopseudomonas pachastrellae</name>
    <dbReference type="NCBI Taxonomy" id="254161"/>
    <lineage>
        <taxon>Bacteria</taxon>
        <taxon>Pseudomonadati</taxon>
        <taxon>Pseudomonadota</taxon>
        <taxon>Gammaproteobacteria</taxon>
        <taxon>Pseudomonadales</taxon>
        <taxon>Pseudomonadaceae</taxon>
        <taxon>Halopseudomonas</taxon>
    </lineage>
</organism>
<sequence length="215" mass="24412">MCDDQHICAIRIIDLLSGRDSVRPLYEQHEKLITAPPIDKDYCTFCYVLGAPAGYKVPGKHFMTLFLDPAGSQRTLQADCFQIRCDRTCNTQELVIWADQVITTLCGVFRDMPKLICRDPSDMLYALCETRNRTVTARAYQFETFNKEAERVLAKQKFHSAYVVISAKREDFSLTRFSQIGLALDGSLYSRGGDVTIGVNYHQHPSTRLLVLSDD</sequence>
<protein>
    <submittedName>
        <fullName evidence="1">Uncharacterized protein</fullName>
    </submittedName>
</protein>